<dbReference type="SUPFAM" id="SSF48452">
    <property type="entry name" value="TPR-like"/>
    <property type="match status" value="1"/>
</dbReference>
<protein>
    <submittedName>
        <fullName evidence="3">Tetratricopeptide repeat protein</fullName>
    </submittedName>
</protein>
<dbReference type="RefSeq" id="WP_008708567.1">
    <property type="nucleotide sequence ID" value="NZ_CABKQM010000001.1"/>
</dbReference>
<evidence type="ECO:0000313" key="4">
    <source>
        <dbReference type="Proteomes" id="UP001205919"/>
    </source>
</evidence>
<gene>
    <name evidence="3" type="ORF">NE630_04580</name>
</gene>
<name>A0AAW5JZ95_9BACT</name>
<keyword evidence="4" id="KW-1185">Reference proteome</keyword>
<sequence length="181" mass="19453">MRKNRGGITTVLVIMIVVAMLAATAWLVIGTLRKHNVEQGLASLERGDYTQAALCLEKAARYSLRPDAAVLFHLAEARLKLGDITAAKGSLEKVISLEPRNAAARYELGKIYVNEKNFGAARSEISALEEIGSEEAKGYADELKSSIQTGAVKGFFDELLKKIIPGGIPDALKNAVPGTED</sequence>
<dbReference type="InterPro" id="IPR019734">
    <property type="entry name" value="TPR_rpt"/>
</dbReference>
<dbReference type="AlphaFoldDB" id="A0AAW5JZ95"/>
<proteinExistence type="predicted"/>
<evidence type="ECO:0000313" key="3">
    <source>
        <dbReference type="EMBL" id="MCQ4813701.1"/>
    </source>
</evidence>
<accession>A0AAW5JZ95</accession>
<evidence type="ECO:0000256" key="2">
    <source>
        <dbReference type="SAM" id="Phobius"/>
    </source>
</evidence>
<feature type="repeat" description="TPR" evidence="1">
    <location>
        <begin position="68"/>
        <end position="101"/>
    </location>
</feature>
<dbReference type="GeneID" id="95754925"/>
<dbReference type="Gene3D" id="1.25.40.10">
    <property type="entry name" value="Tetratricopeptide repeat domain"/>
    <property type="match status" value="1"/>
</dbReference>
<keyword evidence="2" id="KW-0812">Transmembrane</keyword>
<organism evidence="3 4">
    <name type="scientific">Cloacibacillus evryensis</name>
    <dbReference type="NCBI Taxonomy" id="508460"/>
    <lineage>
        <taxon>Bacteria</taxon>
        <taxon>Thermotogati</taxon>
        <taxon>Synergistota</taxon>
        <taxon>Synergistia</taxon>
        <taxon>Synergistales</taxon>
        <taxon>Synergistaceae</taxon>
        <taxon>Cloacibacillus</taxon>
    </lineage>
</organism>
<keyword evidence="1" id="KW-0802">TPR repeat</keyword>
<feature type="transmembrane region" description="Helical" evidence="2">
    <location>
        <begin position="7"/>
        <end position="29"/>
    </location>
</feature>
<keyword evidence="2" id="KW-0472">Membrane</keyword>
<dbReference type="Pfam" id="PF13432">
    <property type="entry name" value="TPR_16"/>
    <property type="match status" value="1"/>
</dbReference>
<evidence type="ECO:0000256" key="1">
    <source>
        <dbReference type="PROSITE-ProRule" id="PRU00339"/>
    </source>
</evidence>
<dbReference type="Proteomes" id="UP001205919">
    <property type="component" value="Unassembled WGS sequence"/>
</dbReference>
<keyword evidence="2" id="KW-1133">Transmembrane helix</keyword>
<dbReference type="InterPro" id="IPR011990">
    <property type="entry name" value="TPR-like_helical_dom_sf"/>
</dbReference>
<dbReference type="EMBL" id="JANFYT010000007">
    <property type="protein sequence ID" value="MCQ4813701.1"/>
    <property type="molecule type" value="Genomic_DNA"/>
</dbReference>
<reference evidence="3 4" key="1">
    <citation type="submission" date="2022-06" db="EMBL/GenBank/DDBJ databases">
        <title>Isolation of gut microbiota from human fecal samples.</title>
        <authorList>
            <person name="Pamer E.G."/>
            <person name="Barat B."/>
            <person name="Waligurski E."/>
            <person name="Medina S."/>
            <person name="Paddock L."/>
            <person name="Mostad J."/>
        </authorList>
    </citation>
    <scope>NUCLEOTIDE SEQUENCE [LARGE SCALE GENOMIC DNA]</scope>
    <source>
        <strain evidence="3 4">DFI.9.90</strain>
    </source>
</reference>
<dbReference type="PROSITE" id="PS50005">
    <property type="entry name" value="TPR"/>
    <property type="match status" value="1"/>
</dbReference>
<comment type="caution">
    <text evidence="3">The sequence shown here is derived from an EMBL/GenBank/DDBJ whole genome shotgun (WGS) entry which is preliminary data.</text>
</comment>